<name>A0ABP9B5C2_9MICC</name>
<keyword evidence="5 7" id="KW-1133">Transmembrane helix</keyword>
<gene>
    <name evidence="9" type="ORF">GCM10023352_05240</name>
</gene>
<feature type="transmembrane region" description="Helical" evidence="7">
    <location>
        <begin position="122"/>
        <end position="140"/>
    </location>
</feature>
<evidence type="ECO:0000256" key="4">
    <source>
        <dbReference type="ARBA" id="ARBA00022692"/>
    </source>
</evidence>
<feature type="domain" description="Bacterial sugar transferase" evidence="8">
    <location>
        <begin position="321"/>
        <end position="507"/>
    </location>
</feature>
<keyword evidence="6 7" id="KW-0472">Membrane</keyword>
<feature type="transmembrane region" description="Helical" evidence="7">
    <location>
        <begin position="84"/>
        <end position="102"/>
    </location>
</feature>
<feature type="transmembrane region" description="Helical" evidence="7">
    <location>
        <begin position="326"/>
        <end position="347"/>
    </location>
</feature>
<reference evidence="10" key="1">
    <citation type="journal article" date="2019" name="Int. J. Syst. Evol. Microbiol.">
        <title>The Global Catalogue of Microorganisms (GCM) 10K type strain sequencing project: providing services to taxonomists for standard genome sequencing and annotation.</title>
        <authorList>
            <consortium name="The Broad Institute Genomics Platform"/>
            <consortium name="The Broad Institute Genome Sequencing Center for Infectious Disease"/>
            <person name="Wu L."/>
            <person name="Ma J."/>
        </authorList>
    </citation>
    <scope>NUCLEOTIDE SEQUENCE [LARGE SCALE GENOMIC DNA]</scope>
    <source>
        <strain evidence="10">JCM 18541</strain>
    </source>
</reference>
<keyword evidence="3 9" id="KW-0808">Transferase</keyword>
<evidence type="ECO:0000259" key="8">
    <source>
        <dbReference type="Pfam" id="PF02397"/>
    </source>
</evidence>
<proteinExistence type="inferred from homology"/>
<dbReference type="Proteomes" id="UP001500187">
    <property type="component" value="Unassembled WGS sequence"/>
</dbReference>
<evidence type="ECO:0000256" key="5">
    <source>
        <dbReference type="ARBA" id="ARBA00022989"/>
    </source>
</evidence>
<dbReference type="NCBIfam" id="TIGR03025">
    <property type="entry name" value="EPS_sugtrans"/>
    <property type="match status" value="1"/>
</dbReference>
<organism evidence="9 10">
    <name type="scientific">Rothia endophytica</name>
    <dbReference type="NCBI Taxonomy" id="1324766"/>
    <lineage>
        <taxon>Bacteria</taxon>
        <taxon>Bacillati</taxon>
        <taxon>Actinomycetota</taxon>
        <taxon>Actinomycetes</taxon>
        <taxon>Micrococcales</taxon>
        <taxon>Micrococcaceae</taxon>
        <taxon>Rothia</taxon>
    </lineage>
</organism>
<evidence type="ECO:0000256" key="7">
    <source>
        <dbReference type="SAM" id="Phobius"/>
    </source>
</evidence>
<protein>
    <submittedName>
        <fullName evidence="9">Sugar transferase</fullName>
    </submittedName>
</protein>
<evidence type="ECO:0000313" key="9">
    <source>
        <dbReference type="EMBL" id="GAA4790206.1"/>
    </source>
</evidence>
<dbReference type="InterPro" id="IPR017475">
    <property type="entry name" value="EPS_sugar_tfrase"/>
</dbReference>
<keyword evidence="10" id="KW-1185">Reference proteome</keyword>
<evidence type="ECO:0000256" key="2">
    <source>
        <dbReference type="ARBA" id="ARBA00006464"/>
    </source>
</evidence>
<keyword evidence="4 7" id="KW-0812">Transmembrane</keyword>
<evidence type="ECO:0000256" key="3">
    <source>
        <dbReference type="ARBA" id="ARBA00022679"/>
    </source>
</evidence>
<feature type="transmembrane region" description="Helical" evidence="7">
    <location>
        <begin position="146"/>
        <end position="168"/>
    </location>
</feature>
<dbReference type="Pfam" id="PF02397">
    <property type="entry name" value="Bac_transf"/>
    <property type="match status" value="1"/>
</dbReference>
<comment type="caution">
    <text evidence="9">The sequence shown here is derived from an EMBL/GenBank/DDBJ whole genome shotgun (WGS) entry which is preliminary data.</text>
</comment>
<dbReference type="GO" id="GO:0016740">
    <property type="term" value="F:transferase activity"/>
    <property type="evidence" value="ECO:0007669"/>
    <property type="project" value="UniProtKB-KW"/>
</dbReference>
<comment type="subcellular location">
    <subcellularLocation>
        <location evidence="1">Membrane</location>
        <topology evidence="1">Multi-pass membrane protein</topology>
    </subcellularLocation>
</comment>
<evidence type="ECO:0000256" key="1">
    <source>
        <dbReference type="ARBA" id="ARBA00004141"/>
    </source>
</evidence>
<comment type="similarity">
    <text evidence="2">Belongs to the bacterial sugar transferase family.</text>
</comment>
<accession>A0ABP9B5C2</accession>
<evidence type="ECO:0000313" key="10">
    <source>
        <dbReference type="Proteomes" id="UP001500187"/>
    </source>
</evidence>
<dbReference type="PANTHER" id="PTHR30576:SF10">
    <property type="entry name" value="SLL5057 PROTEIN"/>
    <property type="match status" value="1"/>
</dbReference>
<dbReference type="InterPro" id="IPR003362">
    <property type="entry name" value="Bact_transf"/>
</dbReference>
<feature type="transmembrane region" description="Helical" evidence="7">
    <location>
        <begin position="48"/>
        <end position="72"/>
    </location>
</feature>
<sequence>MPQNSFRTLSEVHSSLTLGGTHHVNQDIIEERWRETRNRRPWHPKVKAALYIVDALTITITFALAHLASFGFEDSEVMSRTELPMGYIGTGIIFGVLWFMALSISGSRNIRHLGQGNDEYRLVIKATSYFFCLIAIFSYLTKIEFARGYVILAYPIGILLLLSARWSVRRYLVSWRNRGRALSRVLIIGDYDSGNHLYKTLLKGRTSGLSPVAAYLPRSPEGTTLGDGEIPTLGYSPNAADIIEVVRDNNIHAVAVSTGHGLNPQELRRLGWVLAAAHVALIMAPAMTDIAGPRIRTQPLGGLPLIHVHTPRIEGVQALLKRSIDLVASTLGLILLSPLLLVVALMVKKDGGPIFFLQERVGYRGTSFHMIKFRSMVTNAEELKKELIAQNEGSGVLFKMADDPRITTIGKFIRKYSIDELPQLWNVFLGDMSLVGPRPPLASEVTQYEEDAYRRLLVKPGVTGLWQVSGRSNLSWEESIRLDLYYVENWSVIGDLVILFRTVRAVFAKDGAY</sequence>
<dbReference type="EMBL" id="BAABKP010000001">
    <property type="protein sequence ID" value="GAA4790206.1"/>
    <property type="molecule type" value="Genomic_DNA"/>
</dbReference>
<evidence type="ECO:0000256" key="6">
    <source>
        <dbReference type="ARBA" id="ARBA00023136"/>
    </source>
</evidence>
<dbReference type="PANTHER" id="PTHR30576">
    <property type="entry name" value="COLANIC BIOSYNTHESIS UDP-GLUCOSE LIPID CARRIER TRANSFERASE"/>
    <property type="match status" value="1"/>
</dbReference>
<dbReference type="Pfam" id="PF13727">
    <property type="entry name" value="CoA_binding_3"/>
    <property type="match status" value="1"/>
</dbReference>